<feature type="compositionally biased region" description="Polar residues" evidence="1">
    <location>
        <begin position="116"/>
        <end position="133"/>
    </location>
</feature>
<evidence type="ECO:0000313" key="4">
    <source>
        <dbReference type="EMBL" id="GGC99650.1"/>
    </source>
</evidence>
<dbReference type="RefSeq" id="WP_188159791.1">
    <property type="nucleotide sequence ID" value="NZ_BMGH01000001.1"/>
</dbReference>
<gene>
    <name evidence="4" type="ORF">GCM10011342_05830</name>
</gene>
<dbReference type="PROSITE" id="PS51724">
    <property type="entry name" value="SPOR"/>
    <property type="match status" value="1"/>
</dbReference>
<organism evidence="4 5">
    <name type="scientific">Aquisalinus flavus</name>
    <dbReference type="NCBI Taxonomy" id="1526572"/>
    <lineage>
        <taxon>Bacteria</taxon>
        <taxon>Pseudomonadati</taxon>
        <taxon>Pseudomonadota</taxon>
        <taxon>Alphaproteobacteria</taxon>
        <taxon>Parvularculales</taxon>
        <taxon>Parvularculaceae</taxon>
        <taxon>Aquisalinus</taxon>
    </lineage>
</organism>
<dbReference type="GO" id="GO:0030428">
    <property type="term" value="C:cell septum"/>
    <property type="evidence" value="ECO:0007669"/>
    <property type="project" value="TreeGrafter"/>
</dbReference>
<keyword evidence="2" id="KW-0812">Transmembrane</keyword>
<dbReference type="Gene3D" id="3.30.70.1070">
    <property type="entry name" value="Sporulation related repeat"/>
    <property type="match status" value="1"/>
</dbReference>
<dbReference type="InterPro" id="IPR036680">
    <property type="entry name" value="SPOR-like_sf"/>
</dbReference>
<keyword evidence="2" id="KW-0472">Membrane</keyword>
<keyword evidence="2" id="KW-1133">Transmembrane helix</keyword>
<dbReference type="SUPFAM" id="SSF110997">
    <property type="entry name" value="Sporulation related repeat"/>
    <property type="match status" value="1"/>
</dbReference>
<dbReference type="GO" id="GO:0032506">
    <property type="term" value="P:cytokinetic process"/>
    <property type="evidence" value="ECO:0007669"/>
    <property type="project" value="TreeGrafter"/>
</dbReference>
<dbReference type="Proteomes" id="UP000613582">
    <property type="component" value="Unassembled WGS sequence"/>
</dbReference>
<dbReference type="EMBL" id="BMGH01000001">
    <property type="protein sequence ID" value="GGC99650.1"/>
    <property type="molecule type" value="Genomic_DNA"/>
</dbReference>
<dbReference type="InterPro" id="IPR007730">
    <property type="entry name" value="SPOR-like_dom"/>
</dbReference>
<protein>
    <recommendedName>
        <fullName evidence="3">SPOR domain-containing protein</fullName>
    </recommendedName>
</protein>
<dbReference type="GO" id="GO:0042834">
    <property type="term" value="F:peptidoglycan binding"/>
    <property type="evidence" value="ECO:0007669"/>
    <property type="project" value="InterPro"/>
</dbReference>
<reference evidence="4" key="2">
    <citation type="submission" date="2020-09" db="EMBL/GenBank/DDBJ databases">
        <authorList>
            <person name="Sun Q."/>
            <person name="Zhou Y."/>
        </authorList>
    </citation>
    <scope>NUCLEOTIDE SEQUENCE</scope>
    <source>
        <strain evidence="4">CGMCC 1.12921</strain>
    </source>
</reference>
<dbReference type="GO" id="GO:0032153">
    <property type="term" value="C:cell division site"/>
    <property type="evidence" value="ECO:0007669"/>
    <property type="project" value="TreeGrafter"/>
</dbReference>
<evidence type="ECO:0000313" key="5">
    <source>
        <dbReference type="Proteomes" id="UP000613582"/>
    </source>
</evidence>
<accession>A0A8J2V4Y7</accession>
<reference evidence="4" key="1">
    <citation type="journal article" date="2014" name="Int. J. Syst. Evol. Microbiol.">
        <title>Complete genome sequence of Corynebacterium casei LMG S-19264T (=DSM 44701T), isolated from a smear-ripened cheese.</title>
        <authorList>
            <consortium name="US DOE Joint Genome Institute (JGI-PGF)"/>
            <person name="Walter F."/>
            <person name="Albersmeier A."/>
            <person name="Kalinowski J."/>
            <person name="Ruckert C."/>
        </authorList>
    </citation>
    <scope>NUCLEOTIDE SEQUENCE</scope>
    <source>
        <strain evidence="4">CGMCC 1.12921</strain>
    </source>
</reference>
<keyword evidence="5" id="KW-1185">Reference proteome</keyword>
<evidence type="ECO:0000259" key="3">
    <source>
        <dbReference type="PROSITE" id="PS51724"/>
    </source>
</evidence>
<feature type="transmembrane region" description="Helical" evidence="2">
    <location>
        <begin position="27"/>
        <end position="48"/>
    </location>
</feature>
<dbReference type="Pfam" id="PF05036">
    <property type="entry name" value="SPOR"/>
    <property type="match status" value="1"/>
</dbReference>
<feature type="region of interest" description="Disordered" evidence="1">
    <location>
        <begin position="75"/>
        <end position="204"/>
    </location>
</feature>
<name>A0A8J2V4Y7_9PROT</name>
<feature type="compositionally biased region" description="Low complexity" evidence="1">
    <location>
        <begin position="136"/>
        <end position="156"/>
    </location>
</feature>
<dbReference type="InterPro" id="IPR052521">
    <property type="entry name" value="Cell_div_SPOR-domain"/>
</dbReference>
<proteinExistence type="predicted"/>
<feature type="domain" description="SPOR" evidence="3">
    <location>
        <begin position="201"/>
        <end position="286"/>
    </location>
</feature>
<evidence type="ECO:0000256" key="2">
    <source>
        <dbReference type="SAM" id="Phobius"/>
    </source>
</evidence>
<dbReference type="AlphaFoldDB" id="A0A8J2V4Y7"/>
<evidence type="ECO:0000256" key="1">
    <source>
        <dbReference type="SAM" id="MobiDB-lite"/>
    </source>
</evidence>
<dbReference type="PANTHER" id="PTHR38687">
    <property type="entry name" value="CELL DIVISION PROTEIN DEDD-RELATED"/>
    <property type="match status" value="1"/>
</dbReference>
<dbReference type="PANTHER" id="PTHR38687:SF1">
    <property type="entry name" value="CELL DIVISION PROTEIN DEDD"/>
    <property type="match status" value="1"/>
</dbReference>
<comment type="caution">
    <text evidence="4">The sequence shown here is derived from an EMBL/GenBank/DDBJ whole genome shotgun (WGS) entry which is preliminary data.</text>
</comment>
<feature type="compositionally biased region" description="Low complexity" evidence="1">
    <location>
        <begin position="172"/>
        <end position="202"/>
    </location>
</feature>
<sequence length="287" mass="29971">MAAMSEEYSEEYDEYYDDEEGAGPSGLLILVVGLLIVLVFCLIVVFAYKRGMAVGEQRSGEVPLVTAEAGPVKTERALDLPAGTRPEVEETLSGNPPAEVLVDAGADRDPLENYGETVSASQQVSGSETAPEQETSDSSAQPSTSASTGQATATSPVRSDPDPVATQPIEQPATRPEPAASTPATTPATTPAPTPATTTTAPVSGSHVVQVGAFGSDAEANTFYDRLTGRHATLMSGKRPDIQVADLGDRGVFHRLRIGPFTSYDGASNWCDQLKAAGQDCLVRAVD</sequence>